<dbReference type="AlphaFoldDB" id="A0A1I4DI15"/>
<accession>A0A1I4DI15</accession>
<reference evidence="3" key="1">
    <citation type="submission" date="2016-10" db="EMBL/GenBank/DDBJ databases">
        <authorList>
            <person name="Varghese N."/>
            <person name="Submissions S."/>
        </authorList>
    </citation>
    <scope>NUCLEOTIDE SEQUENCE [LARGE SCALE GENOMIC DNA]</scope>
    <source>
        <strain evidence="3">Nm69</strain>
    </source>
</reference>
<sequence length="117" mass="12619">MKTTLLVFLSAFLLPVYAAEYNSIRPLLMEAIAAPTGHAAGTITGQFAENFKRMSGSGMPVFANVTTVHVFEEEGCRRLNLHLKQSGVITTEGKPADFDISYGINLCRDGNPPAGIM</sequence>
<evidence type="ECO:0000256" key="1">
    <source>
        <dbReference type="SAM" id="SignalP"/>
    </source>
</evidence>
<keyword evidence="1" id="KW-0732">Signal</keyword>
<dbReference type="Proteomes" id="UP000199533">
    <property type="component" value="Unassembled WGS sequence"/>
</dbReference>
<dbReference type="RefSeq" id="WP_090700809.1">
    <property type="nucleotide sequence ID" value="NZ_FOSP01000021.1"/>
</dbReference>
<name>A0A1I4DI15_9PROT</name>
<dbReference type="STRING" id="52441.SAMN05216302_102167"/>
<evidence type="ECO:0000313" key="3">
    <source>
        <dbReference type="Proteomes" id="UP000199533"/>
    </source>
</evidence>
<feature type="chain" id="PRO_5011670496" evidence="1">
    <location>
        <begin position="19"/>
        <end position="117"/>
    </location>
</feature>
<keyword evidence="3" id="KW-1185">Reference proteome</keyword>
<organism evidence="2 3">
    <name type="scientific">Nitrosomonas aestuarii</name>
    <dbReference type="NCBI Taxonomy" id="52441"/>
    <lineage>
        <taxon>Bacteria</taxon>
        <taxon>Pseudomonadati</taxon>
        <taxon>Pseudomonadota</taxon>
        <taxon>Betaproteobacteria</taxon>
        <taxon>Nitrosomonadales</taxon>
        <taxon>Nitrosomonadaceae</taxon>
        <taxon>Nitrosomonas</taxon>
    </lineage>
</organism>
<dbReference type="EMBL" id="FOSP01000021">
    <property type="protein sequence ID" value="SFK93258.1"/>
    <property type="molecule type" value="Genomic_DNA"/>
</dbReference>
<gene>
    <name evidence="2" type="ORF">SAMN05216302_102167</name>
</gene>
<protein>
    <submittedName>
        <fullName evidence="2">Uncharacterized protein</fullName>
    </submittedName>
</protein>
<feature type="signal peptide" evidence="1">
    <location>
        <begin position="1"/>
        <end position="18"/>
    </location>
</feature>
<evidence type="ECO:0000313" key="2">
    <source>
        <dbReference type="EMBL" id="SFK93258.1"/>
    </source>
</evidence>
<proteinExistence type="predicted"/>
<dbReference type="OrthoDB" id="8548718at2"/>